<organism evidence="2 3">
    <name type="scientific">Neisseria elongata subsp. glycolytica ATCC 29315</name>
    <dbReference type="NCBI Taxonomy" id="546263"/>
    <lineage>
        <taxon>Bacteria</taxon>
        <taxon>Pseudomonadati</taxon>
        <taxon>Pseudomonadota</taxon>
        <taxon>Betaproteobacteria</taxon>
        <taxon>Neisseriales</taxon>
        <taxon>Neisseriaceae</taxon>
        <taxon>Neisseria</taxon>
    </lineage>
</organism>
<name>D4DV65_NEIEG</name>
<reference evidence="2 3" key="1">
    <citation type="submission" date="2010-02" db="EMBL/GenBank/DDBJ databases">
        <authorList>
            <person name="Weinstock G."/>
            <person name="Sodergren E."/>
            <person name="Clifton S."/>
            <person name="Fulton L."/>
            <person name="Fulton B."/>
            <person name="Courtney L."/>
            <person name="Fronick C."/>
            <person name="Harrison M."/>
            <person name="Strong C."/>
            <person name="Farmer C."/>
            <person name="Delahaunty K."/>
            <person name="Markovic C."/>
            <person name="Hall O."/>
            <person name="Minx P."/>
            <person name="Tomlinson C."/>
            <person name="Mitreva M."/>
            <person name="Nelson J."/>
            <person name="Hou S."/>
            <person name="Wollam A."/>
            <person name="Pepin K.H."/>
            <person name="Johnson M."/>
            <person name="Bhonagiri V."/>
            <person name="Zhang X."/>
            <person name="Suruliraj S."/>
            <person name="Warren W."/>
            <person name="Chinwalla A."/>
            <person name="Mardis E.R."/>
            <person name="Wilson R.K."/>
        </authorList>
    </citation>
    <scope>NUCLEOTIDE SEQUENCE [LARGE SCALE GENOMIC DNA]</scope>
    <source>
        <strain evidence="2 3">ATCC 29315</strain>
    </source>
</reference>
<evidence type="ECO:0000256" key="1">
    <source>
        <dbReference type="SAM" id="Phobius"/>
    </source>
</evidence>
<accession>D4DV65</accession>
<feature type="transmembrane region" description="Helical" evidence="1">
    <location>
        <begin position="50"/>
        <end position="67"/>
    </location>
</feature>
<evidence type="ECO:0000313" key="2">
    <source>
        <dbReference type="EMBL" id="EFE48242.1"/>
    </source>
</evidence>
<dbReference type="AlphaFoldDB" id="D4DV65"/>
<keyword evidence="1" id="KW-1133">Transmembrane helix</keyword>
<dbReference type="EMBL" id="ADBF01000257">
    <property type="protein sequence ID" value="EFE48242.1"/>
    <property type="molecule type" value="Genomic_DNA"/>
</dbReference>
<keyword evidence="1" id="KW-0812">Transmembrane</keyword>
<comment type="caution">
    <text evidence="2">The sequence shown here is derived from an EMBL/GenBank/DDBJ whole genome shotgun (WGS) entry which is preliminary data.</text>
</comment>
<proteinExistence type="predicted"/>
<gene>
    <name evidence="2" type="ORF">NEIELOOT_02981</name>
</gene>
<dbReference type="Proteomes" id="UP000005536">
    <property type="component" value="Unassembled WGS sequence"/>
</dbReference>
<sequence>MTTFQTAYFSGKRSGRLKAKISLGRQIPTALNRTRSISAESNRRKPFDKACLGIYYFLYMVFIICIYF</sequence>
<protein>
    <submittedName>
        <fullName evidence="2">Uncharacterized protein</fullName>
    </submittedName>
</protein>
<keyword evidence="1" id="KW-0472">Membrane</keyword>
<evidence type="ECO:0000313" key="3">
    <source>
        <dbReference type="Proteomes" id="UP000005536"/>
    </source>
</evidence>